<dbReference type="eggNOG" id="COG1576">
    <property type="taxonomic scope" value="Bacteria"/>
</dbReference>
<evidence type="ECO:0000256" key="1">
    <source>
        <dbReference type="ARBA" id="ARBA00022552"/>
    </source>
</evidence>
<dbReference type="PANTHER" id="PTHR33603">
    <property type="entry name" value="METHYLTRANSFERASE"/>
    <property type="match status" value="1"/>
</dbReference>
<dbReference type="InterPro" id="IPR029026">
    <property type="entry name" value="tRNA_m1G_MTases_N"/>
</dbReference>
<dbReference type="GO" id="GO:0070038">
    <property type="term" value="F:rRNA (pseudouridine-N3-)-methyltransferase activity"/>
    <property type="evidence" value="ECO:0007669"/>
    <property type="project" value="UniProtKB-UniRule"/>
</dbReference>
<reference evidence="8" key="1">
    <citation type="submission" date="2010-11" db="EMBL/GenBank/DDBJ databases">
        <title>The complete genome of Mahella australiensis DSM 15567.</title>
        <authorList>
            <consortium name="US DOE Joint Genome Institute (JGI-PGF)"/>
            <person name="Lucas S."/>
            <person name="Copeland A."/>
            <person name="Lapidus A."/>
            <person name="Bruce D."/>
            <person name="Goodwin L."/>
            <person name="Pitluck S."/>
            <person name="Kyrpides N."/>
            <person name="Mavromatis K."/>
            <person name="Pagani I."/>
            <person name="Ivanova N."/>
            <person name="Teshima H."/>
            <person name="Brettin T."/>
            <person name="Detter J.C."/>
            <person name="Han C."/>
            <person name="Tapia R."/>
            <person name="Land M."/>
            <person name="Hauser L."/>
            <person name="Markowitz V."/>
            <person name="Cheng J.-F."/>
            <person name="Hugenholtz P."/>
            <person name="Woyke T."/>
            <person name="Wu D."/>
            <person name="Spring S."/>
            <person name="Pukall R."/>
            <person name="Steenblock K."/>
            <person name="Schneider S."/>
            <person name="Klenk H.-P."/>
            <person name="Eisen J.A."/>
        </authorList>
    </citation>
    <scope>NUCLEOTIDE SEQUENCE [LARGE SCALE GENOMIC DNA]</scope>
    <source>
        <strain evidence="8">DSM 15567 / CIP 107919 / 50-1 BON</strain>
    </source>
</reference>
<keyword evidence="8" id="KW-1185">Reference proteome</keyword>
<dbReference type="CDD" id="cd18081">
    <property type="entry name" value="RlmH-like"/>
    <property type="match status" value="1"/>
</dbReference>
<keyword evidence="3 6" id="KW-0808">Transferase</keyword>
<keyword evidence="2 6" id="KW-0489">Methyltransferase</keyword>
<dbReference type="Gene3D" id="3.40.1280.10">
    <property type="match status" value="1"/>
</dbReference>
<comment type="function">
    <text evidence="6">Specifically methylates the pseudouridine at position 1915 (m3Psi1915) in 23S rRNA.</text>
</comment>
<dbReference type="PANTHER" id="PTHR33603:SF1">
    <property type="entry name" value="RIBOSOMAL RNA LARGE SUBUNIT METHYLTRANSFERASE H"/>
    <property type="match status" value="1"/>
</dbReference>
<dbReference type="NCBIfam" id="NF000985">
    <property type="entry name" value="PRK00103.1-3"/>
    <property type="match status" value="1"/>
</dbReference>
<dbReference type="PIRSF" id="PIRSF004505">
    <property type="entry name" value="MT_bac"/>
    <property type="match status" value="1"/>
</dbReference>
<evidence type="ECO:0000256" key="4">
    <source>
        <dbReference type="ARBA" id="ARBA00022691"/>
    </source>
</evidence>
<dbReference type="KEGG" id="mas:Mahau_1301"/>
<evidence type="ECO:0000256" key="5">
    <source>
        <dbReference type="ARBA" id="ARBA00038303"/>
    </source>
</evidence>
<proteinExistence type="inferred from homology"/>
<feature type="binding site" evidence="6">
    <location>
        <position position="109"/>
    </location>
    <ligand>
        <name>S-adenosyl-L-methionine</name>
        <dbReference type="ChEBI" id="CHEBI:59789"/>
    </ligand>
</feature>
<comment type="subcellular location">
    <subcellularLocation>
        <location evidence="6">Cytoplasm</location>
    </subcellularLocation>
</comment>
<dbReference type="EC" id="2.1.1.177" evidence="6"/>
<evidence type="ECO:0000256" key="2">
    <source>
        <dbReference type="ARBA" id="ARBA00022603"/>
    </source>
</evidence>
<evidence type="ECO:0000256" key="3">
    <source>
        <dbReference type="ARBA" id="ARBA00022679"/>
    </source>
</evidence>
<dbReference type="HOGENOM" id="CLU_100552_0_0_9"/>
<dbReference type="InterPro" id="IPR003742">
    <property type="entry name" value="RlmH-like"/>
</dbReference>
<dbReference type="HAMAP" id="MF_00658">
    <property type="entry name" value="23SrRNA_methyltr_H"/>
    <property type="match status" value="1"/>
</dbReference>
<dbReference type="AlphaFoldDB" id="F3ZWQ2"/>
<organism evidence="7 8">
    <name type="scientific">Mahella australiensis (strain DSM 15567 / CIP 107919 / 50-1 BON)</name>
    <dbReference type="NCBI Taxonomy" id="697281"/>
    <lineage>
        <taxon>Bacteria</taxon>
        <taxon>Bacillati</taxon>
        <taxon>Bacillota</taxon>
        <taxon>Clostridia</taxon>
        <taxon>Thermoanaerobacterales</taxon>
        <taxon>Thermoanaerobacterales Family IV. Incertae Sedis</taxon>
        <taxon>Mahella</taxon>
    </lineage>
</organism>
<accession>F3ZWQ2</accession>
<comment type="similarity">
    <text evidence="5 6">Belongs to the RNA methyltransferase RlmH family.</text>
</comment>
<evidence type="ECO:0000313" key="8">
    <source>
        <dbReference type="Proteomes" id="UP000008457"/>
    </source>
</evidence>
<protein>
    <recommendedName>
        <fullName evidence="6">Ribosomal RNA large subunit methyltransferase H</fullName>
        <ecNumber evidence="6">2.1.1.177</ecNumber>
    </recommendedName>
    <alternativeName>
        <fullName evidence="6">23S rRNA (pseudouridine1915-N3)-methyltransferase</fullName>
    </alternativeName>
    <alternativeName>
        <fullName evidence="6">23S rRNA m3Psi1915 methyltransferase</fullName>
    </alternativeName>
    <alternativeName>
        <fullName evidence="6">rRNA (pseudouridine-N3-)-methyltransferase RlmH</fullName>
    </alternativeName>
</protein>
<comment type="catalytic activity">
    <reaction evidence="6">
        <text>pseudouridine(1915) in 23S rRNA + S-adenosyl-L-methionine = N(3)-methylpseudouridine(1915) in 23S rRNA + S-adenosyl-L-homocysteine + H(+)</text>
        <dbReference type="Rhea" id="RHEA:42752"/>
        <dbReference type="Rhea" id="RHEA-COMP:10221"/>
        <dbReference type="Rhea" id="RHEA-COMP:10222"/>
        <dbReference type="ChEBI" id="CHEBI:15378"/>
        <dbReference type="ChEBI" id="CHEBI:57856"/>
        <dbReference type="ChEBI" id="CHEBI:59789"/>
        <dbReference type="ChEBI" id="CHEBI:65314"/>
        <dbReference type="ChEBI" id="CHEBI:74486"/>
        <dbReference type="EC" id="2.1.1.177"/>
    </reaction>
</comment>
<evidence type="ECO:0000256" key="6">
    <source>
        <dbReference type="HAMAP-Rule" id="MF_00658"/>
    </source>
</evidence>
<dbReference type="InterPro" id="IPR029028">
    <property type="entry name" value="Alpha/beta_knot_MTases"/>
</dbReference>
<keyword evidence="6" id="KW-0963">Cytoplasm</keyword>
<dbReference type="STRING" id="697281.Mahau_1301"/>
<dbReference type="RefSeq" id="WP_013780925.1">
    <property type="nucleotide sequence ID" value="NC_015520.1"/>
</dbReference>
<evidence type="ECO:0000313" key="7">
    <source>
        <dbReference type="EMBL" id="AEE96495.1"/>
    </source>
</evidence>
<dbReference type="Pfam" id="PF02590">
    <property type="entry name" value="SPOUT_MTase"/>
    <property type="match status" value="1"/>
</dbReference>
<name>F3ZWQ2_MAHA5</name>
<sequence length="160" mass="18130">MMNINVVAVGKIRERYIRDAIDEYVKRLRPYCRLNIIEVAEQQAPQELSKADVESVKIKEGRAILEHIKSNEYIIALAIEGAMMSSERLAGYILDLMISGHSSITFIIGGSLGLSSEVLARADMLLSFSPMTFPHQLMRLILLEQVYRCFKINSGEPYHK</sequence>
<dbReference type="SUPFAM" id="SSF75217">
    <property type="entry name" value="alpha/beta knot"/>
    <property type="match status" value="1"/>
</dbReference>
<feature type="binding site" evidence="6">
    <location>
        <begin position="128"/>
        <end position="133"/>
    </location>
    <ligand>
        <name>S-adenosyl-L-methionine</name>
        <dbReference type="ChEBI" id="CHEBI:59789"/>
    </ligand>
</feature>
<dbReference type="NCBIfam" id="TIGR00246">
    <property type="entry name" value="tRNA_RlmH_YbeA"/>
    <property type="match status" value="1"/>
</dbReference>
<comment type="subunit">
    <text evidence="6">Homodimer.</text>
</comment>
<dbReference type="GO" id="GO:0005737">
    <property type="term" value="C:cytoplasm"/>
    <property type="evidence" value="ECO:0007669"/>
    <property type="project" value="UniProtKB-SubCell"/>
</dbReference>
<reference evidence="7 8" key="2">
    <citation type="journal article" date="2011" name="Stand. Genomic Sci.">
        <title>Complete genome sequence of Mahella australiensis type strain (50-1 BON).</title>
        <authorList>
            <person name="Sikorski J."/>
            <person name="Teshima H."/>
            <person name="Nolan M."/>
            <person name="Lucas S."/>
            <person name="Hammon N."/>
            <person name="Deshpande S."/>
            <person name="Cheng J.F."/>
            <person name="Pitluck S."/>
            <person name="Liolios K."/>
            <person name="Pagani I."/>
            <person name="Ivanova N."/>
            <person name="Huntemann M."/>
            <person name="Mavromatis K."/>
            <person name="Ovchinikova G."/>
            <person name="Pati A."/>
            <person name="Tapia R."/>
            <person name="Han C."/>
            <person name="Goodwin L."/>
            <person name="Chen A."/>
            <person name="Palaniappan K."/>
            <person name="Land M."/>
            <person name="Hauser L."/>
            <person name="Ngatchou-Djao O.D."/>
            <person name="Rohde M."/>
            <person name="Pukall R."/>
            <person name="Spring S."/>
            <person name="Abt B."/>
            <person name="Goker M."/>
            <person name="Detter J.C."/>
            <person name="Woyke T."/>
            <person name="Bristow J."/>
            <person name="Markowitz V."/>
            <person name="Hugenholtz P."/>
            <person name="Eisen J.A."/>
            <person name="Kyrpides N.C."/>
            <person name="Klenk H.P."/>
            <person name="Lapidus A."/>
        </authorList>
    </citation>
    <scope>NUCLEOTIDE SEQUENCE [LARGE SCALE GENOMIC DNA]</scope>
    <source>
        <strain evidence="8">DSM 15567 / CIP 107919 / 50-1 BON</strain>
    </source>
</reference>
<keyword evidence="4 6" id="KW-0949">S-adenosyl-L-methionine</keyword>
<dbReference type="EMBL" id="CP002360">
    <property type="protein sequence ID" value="AEE96495.1"/>
    <property type="molecule type" value="Genomic_DNA"/>
</dbReference>
<keyword evidence="1 6" id="KW-0698">rRNA processing</keyword>
<gene>
    <name evidence="6" type="primary">rlmH</name>
    <name evidence="7" type="ordered locus">Mahau_1301</name>
</gene>
<dbReference type="Proteomes" id="UP000008457">
    <property type="component" value="Chromosome"/>
</dbReference>
<feature type="binding site" evidence="6">
    <location>
        <position position="77"/>
    </location>
    <ligand>
        <name>S-adenosyl-L-methionine</name>
        <dbReference type="ChEBI" id="CHEBI:59789"/>
    </ligand>
</feature>